<feature type="non-terminal residue" evidence="1">
    <location>
        <position position="204"/>
    </location>
</feature>
<gene>
    <name evidence="1" type="primary">MAD2</name>
    <name evidence="1" type="ORF">EV182_004193</name>
</gene>
<accession>A0ACC1HCC0</accession>
<evidence type="ECO:0000313" key="1">
    <source>
        <dbReference type="EMBL" id="KAJ1673986.1"/>
    </source>
</evidence>
<dbReference type="EMBL" id="JAMZIH010006379">
    <property type="protein sequence ID" value="KAJ1673986.1"/>
    <property type="molecule type" value="Genomic_DNA"/>
</dbReference>
<dbReference type="Proteomes" id="UP001145114">
    <property type="component" value="Unassembled WGS sequence"/>
</dbReference>
<proteinExistence type="predicted"/>
<organism evidence="1 2">
    <name type="scientific">Spiromyces aspiralis</name>
    <dbReference type="NCBI Taxonomy" id="68401"/>
    <lineage>
        <taxon>Eukaryota</taxon>
        <taxon>Fungi</taxon>
        <taxon>Fungi incertae sedis</taxon>
        <taxon>Zoopagomycota</taxon>
        <taxon>Kickxellomycotina</taxon>
        <taxon>Kickxellomycetes</taxon>
        <taxon>Kickxellales</taxon>
        <taxon>Kickxellaceae</taxon>
        <taxon>Spiromyces</taxon>
    </lineage>
</organism>
<name>A0ACC1HCC0_9FUNG</name>
<comment type="caution">
    <text evidence="1">The sequence shown here is derived from an EMBL/GenBank/DDBJ whole genome shotgun (WGS) entry which is preliminary data.</text>
</comment>
<protein>
    <submittedName>
        <fullName evidence="1">Mitotic spindle checkpoint component mad2</fullName>
    </submittedName>
</protein>
<reference evidence="1" key="1">
    <citation type="submission" date="2022-06" db="EMBL/GenBank/DDBJ databases">
        <title>Phylogenomic reconstructions and comparative analyses of Kickxellomycotina fungi.</title>
        <authorList>
            <person name="Reynolds N.K."/>
            <person name="Stajich J.E."/>
            <person name="Barry K."/>
            <person name="Grigoriev I.V."/>
            <person name="Crous P."/>
            <person name="Smith M.E."/>
        </authorList>
    </citation>
    <scope>NUCLEOTIDE SEQUENCE</scope>
    <source>
        <strain evidence="1">RSA 2271</strain>
    </source>
</reference>
<evidence type="ECO:0000313" key="2">
    <source>
        <dbReference type="Proteomes" id="UP001145114"/>
    </source>
</evidence>
<sequence length="204" mass="23809">MSAQTQKQLTKGAITLKGSTALVTEYFEYAINQILYLRGIYPEEDFKQTKARGLFTHVTTDVELITYLQKILTQVQQWLLEKKLSRLVLTINSRETRETIERWQFNIVIEEGESSGDGENDSRPTTKTEQEINRELRDIMKQIVSTVTFLPSINEKCTFNILVYTDRNIEVPTTWVDSDPHHVKNSEQVRLRSFSTDYHRVETM</sequence>
<keyword evidence="2" id="KW-1185">Reference proteome</keyword>